<protein>
    <submittedName>
        <fullName evidence="1">Uncharacterized protein</fullName>
    </submittedName>
</protein>
<evidence type="ECO:0000313" key="2">
    <source>
        <dbReference type="Proteomes" id="UP000541185"/>
    </source>
</evidence>
<keyword evidence="2" id="KW-1185">Reference proteome</keyword>
<dbReference type="RefSeq" id="WP_169419739.1">
    <property type="nucleotide sequence ID" value="NZ_JABBFX010000001.1"/>
</dbReference>
<gene>
    <name evidence="1" type="ORF">HHL11_18090</name>
</gene>
<dbReference type="Proteomes" id="UP000541185">
    <property type="component" value="Unassembled WGS sequence"/>
</dbReference>
<proteinExistence type="predicted"/>
<accession>A0A848H522</accession>
<dbReference type="AlphaFoldDB" id="A0A848H522"/>
<reference evidence="1 2" key="1">
    <citation type="submission" date="2020-04" db="EMBL/GenBank/DDBJ databases">
        <title>Ramlibacter sp. G-1-2-2 isolated from soil.</title>
        <authorList>
            <person name="Dahal R.H."/>
        </authorList>
    </citation>
    <scope>NUCLEOTIDE SEQUENCE [LARGE SCALE GENOMIC DNA]</scope>
    <source>
        <strain evidence="1 2">G-1-2-2</strain>
    </source>
</reference>
<dbReference type="EMBL" id="JABBFX010000001">
    <property type="protein sequence ID" value="NML45664.1"/>
    <property type="molecule type" value="Genomic_DNA"/>
</dbReference>
<name>A0A848H522_9BURK</name>
<sequence>MATATFSLPQLFAPLQAFVQWLAGGPQPPRTPSAPLRVAYPAPAAPAKPLRVVRVLDAGTGSGRLVISGRMADVCAELDRLAAQEAA</sequence>
<organism evidence="1 2">
    <name type="scientific">Ramlibacter agri</name>
    <dbReference type="NCBI Taxonomy" id="2728837"/>
    <lineage>
        <taxon>Bacteria</taxon>
        <taxon>Pseudomonadati</taxon>
        <taxon>Pseudomonadota</taxon>
        <taxon>Betaproteobacteria</taxon>
        <taxon>Burkholderiales</taxon>
        <taxon>Comamonadaceae</taxon>
        <taxon>Ramlibacter</taxon>
    </lineage>
</organism>
<evidence type="ECO:0000313" key="1">
    <source>
        <dbReference type="EMBL" id="NML45664.1"/>
    </source>
</evidence>
<comment type="caution">
    <text evidence="1">The sequence shown here is derived from an EMBL/GenBank/DDBJ whole genome shotgun (WGS) entry which is preliminary data.</text>
</comment>